<accession>A0A1Y0D8H5</accession>
<dbReference type="GO" id="GO:0009117">
    <property type="term" value="P:nucleotide metabolic process"/>
    <property type="evidence" value="ECO:0007669"/>
    <property type="project" value="UniProtKB-KW"/>
</dbReference>
<protein>
    <recommendedName>
        <fullName evidence="9">inosine/xanthosine triphosphatase</fullName>
        <ecNumber evidence="9">3.6.1.73</ecNumber>
    </recommendedName>
</protein>
<comment type="cofactor">
    <cofactor evidence="2">
        <name>Mg(2+)</name>
        <dbReference type="ChEBI" id="CHEBI:18420"/>
    </cofactor>
</comment>
<evidence type="ECO:0000256" key="7">
    <source>
        <dbReference type="ARBA" id="ARBA00023080"/>
    </source>
</evidence>
<dbReference type="EC" id="3.6.1.73" evidence="9"/>
<feature type="domain" description="Non-canonical purine NTP phosphatase/PRRC1" evidence="13">
    <location>
        <begin position="21"/>
        <end position="189"/>
    </location>
</feature>
<dbReference type="GO" id="GO:0103023">
    <property type="term" value="F:ITPase activity"/>
    <property type="evidence" value="ECO:0007669"/>
    <property type="project" value="UniProtKB-EC"/>
</dbReference>
<dbReference type="Pfam" id="PF01931">
    <property type="entry name" value="NTPase_I-T"/>
    <property type="match status" value="1"/>
</dbReference>
<evidence type="ECO:0000256" key="4">
    <source>
        <dbReference type="ARBA" id="ARBA00022741"/>
    </source>
</evidence>
<evidence type="ECO:0000256" key="6">
    <source>
        <dbReference type="ARBA" id="ARBA00022842"/>
    </source>
</evidence>
<dbReference type="KEGG" id="opf:CBP31_12950"/>
<dbReference type="SUPFAM" id="SSF52972">
    <property type="entry name" value="ITPase-like"/>
    <property type="match status" value="1"/>
</dbReference>
<dbReference type="GO" id="GO:0006772">
    <property type="term" value="P:thiamine metabolic process"/>
    <property type="evidence" value="ECO:0007669"/>
    <property type="project" value="TreeGrafter"/>
</dbReference>
<evidence type="ECO:0000259" key="13">
    <source>
        <dbReference type="Pfam" id="PF01931"/>
    </source>
</evidence>
<dbReference type="InterPro" id="IPR026533">
    <property type="entry name" value="NTPase/PRRC1"/>
</dbReference>
<dbReference type="InterPro" id="IPR050299">
    <property type="entry name" value="YjjX_NTPase"/>
</dbReference>
<dbReference type="NCBIfam" id="NF003459">
    <property type="entry name" value="PRK05074.1"/>
    <property type="match status" value="1"/>
</dbReference>
<comment type="catalytic activity">
    <reaction evidence="10">
        <text>ITP + H2O = IDP + phosphate + H(+)</text>
        <dbReference type="Rhea" id="RHEA:28330"/>
        <dbReference type="ChEBI" id="CHEBI:15377"/>
        <dbReference type="ChEBI" id="CHEBI:15378"/>
        <dbReference type="ChEBI" id="CHEBI:43474"/>
        <dbReference type="ChEBI" id="CHEBI:58280"/>
        <dbReference type="ChEBI" id="CHEBI:61402"/>
        <dbReference type="EC" id="3.6.1.73"/>
    </reaction>
</comment>
<dbReference type="PANTHER" id="PTHR34699">
    <property type="match status" value="1"/>
</dbReference>
<evidence type="ECO:0000256" key="1">
    <source>
        <dbReference type="ARBA" id="ARBA00001936"/>
    </source>
</evidence>
<evidence type="ECO:0000313" key="14">
    <source>
        <dbReference type="EMBL" id="ART83416.1"/>
    </source>
</evidence>
<organism evidence="14 15">
    <name type="scientific">Oceanisphaera profunda</name>
    <dbReference type="NCBI Taxonomy" id="1416627"/>
    <lineage>
        <taxon>Bacteria</taxon>
        <taxon>Pseudomonadati</taxon>
        <taxon>Pseudomonadota</taxon>
        <taxon>Gammaproteobacteria</taxon>
        <taxon>Aeromonadales</taxon>
        <taxon>Aeromonadaceae</taxon>
        <taxon>Oceanisphaera</taxon>
    </lineage>
</organism>
<dbReference type="GO" id="GO:0000166">
    <property type="term" value="F:nucleotide binding"/>
    <property type="evidence" value="ECO:0007669"/>
    <property type="project" value="UniProtKB-KW"/>
</dbReference>
<keyword evidence="4" id="KW-0547">Nucleotide-binding</keyword>
<evidence type="ECO:0000256" key="3">
    <source>
        <dbReference type="ARBA" id="ARBA00022723"/>
    </source>
</evidence>
<evidence type="ECO:0000256" key="2">
    <source>
        <dbReference type="ARBA" id="ARBA00001946"/>
    </source>
</evidence>
<evidence type="ECO:0000256" key="8">
    <source>
        <dbReference type="ARBA" id="ARBA00023211"/>
    </source>
</evidence>
<comment type="catalytic activity">
    <reaction evidence="11">
        <text>XTP + H2O = XDP + phosphate + H(+)</text>
        <dbReference type="Rhea" id="RHEA:28406"/>
        <dbReference type="ChEBI" id="CHEBI:15377"/>
        <dbReference type="ChEBI" id="CHEBI:15378"/>
        <dbReference type="ChEBI" id="CHEBI:43474"/>
        <dbReference type="ChEBI" id="CHEBI:59884"/>
        <dbReference type="ChEBI" id="CHEBI:61314"/>
        <dbReference type="EC" id="3.6.1.73"/>
    </reaction>
</comment>
<evidence type="ECO:0000256" key="5">
    <source>
        <dbReference type="ARBA" id="ARBA00022801"/>
    </source>
</evidence>
<proteinExistence type="inferred from homology"/>
<keyword evidence="7" id="KW-0546">Nucleotide metabolism</keyword>
<keyword evidence="3" id="KW-0479">Metal-binding</keyword>
<dbReference type="Gene3D" id="3.90.950.10">
    <property type="match status" value="1"/>
</dbReference>
<dbReference type="Proteomes" id="UP000243937">
    <property type="component" value="Chromosome"/>
</dbReference>
<dbReference type="GO" id="GO:0046872">
    <property type="term" value="F:metal ion binding"/>
    <property type="evidence" value="ECO:0007669"/>
    <property type="project" value="UniProtKB-KW"/>
</dbReference>
<dbReference type="AlphaFoldDB" id="A0A1Y0D8H5"/>
<evidence type="ECO:0000256" key="10">
    <source>
        <dbReference type="ARBA" id="ARBA00048174"/>
    </source>
</evidence>
<keyword evidence="6" id="KW-0460">Magnesium</keyword>
<evidence type="ECO:0000256" key="9">
    <source>
        <dbReference type="ARBA" id="ARBA00038901"/>
    </source>
</evidence>
<name>A0A1Y0D8H5_9GAMM</name>
<keyword evidence="15" id="KW-1185">Reference proteome</keyword>
<reference evidence="14 15" key="1">
    <citation type="journal article" date="2014" name="Int. J. Syst. Evol. Microbiol.">
        <title>Oceanisphaera profunda sp. nov., a marine bacterium isolated from deep-sea sediment, and emended description of the genus Oceanisphaera.</title>
        <authorList>
            <person name="Xu Z."/>
            <person name="Zhang X.Y."/>
            <person name="Su H.N."/>
            <person name="Yu Z.C."/>
            <person name="Liu C."/>
            <person name="Li H."/>
            <person name="Chen X.L."/>
            <person name="Song X.Y."/>
            <person name="Xie B.B."/>
            <person name="Qin Q.L."/>
            <person name="Zhou B.C."/>
            <person name="Shi M."/>
            <person name="Huang Y."/>
            <person name="Zhang Y.Z."/>
        </authorList>
    </citation>
    <scope>NUCLEOTIDE SEQUENCE [LARGE SCALE GENOMIC DNA]</scope>
    <source>
        <strain evidence="14 15">SM1222</strain>
    </source>
</reference>
<evidence type="ECO:0000313" key="15">
    <source>
        <dbReference type="Proteomes" id="UP000243937"/>
    </source>
</evidence>
<evidence type="ECO:0000256" key="12">
    <source>
        <dbReference type="ARBA" id="ARBA00060855"/>
    </source>
</evidence>
<keyword evidence="5" id="KW-0378">Hydrolase</keyword>
<dbReference type="EMBL" id="CP021377">
    <property type="protein sequence ID" value="ART83416.1"/>
    <property type="molecule type" value="Genomic_DNA"/>
</dbReference>
<comment type="similarity">
    <text evidence="12">Belongs to the YjjX NTPase family.</text>
</comment>
<evidence type="ECO:0000256" key="11">
    <source>
        <dbReference type="ARBA" id="ARBA00048781"/>
    </source>
</evidence>
<keyword evidence="8" id="KW-0464">Manganese</keyword>
<dbReference type="FunFam" id="3.90.950.10:FF:000002">
    <property type="entry name" value="Inosine/xanthosine triphosphatase"/>
    <property type="match status" value="1"/>
</dbReference>
<comment type="cofactor">
    <cofactor evidence="1">
        <name>Mn(2+)</name>
        <dbReference type="ChEBI" id="CHEBI:29035"/>
    </cofactor>
</comment>
<gene>
    <name evidence="14" type="ORF">CBP31_12950</name>
</gene>
<sequence>MVITAIKPSSEDNRMLQVIVASLNPAKIAAARLALAQLLPDSPFVVTGVAVDSGVAEQPMSDAETYQGARQRAFAAKTLVPEADLWIGMEGGVEFSDAQLTPRHCITFAWIQVLGQALDNASRSASLTLPPIVAQALANGEALGPAMDRLYQQSDSQPTGGAIGMLTQQHLTRRTVYRDTLILVLTPWLNPQLYR</sequence>
<dbReference type="PANTHER" id="PTHR34699:SF2">
    <property type="entry name" value="NON-CANONICAL PURINE NTP PHOSPHATASE_PRRC1 DOMAIN-CONTAINING PROTEIN"/>
    <property type="match status" value="1"/>
</dbReference>
<dbReference type="InterPro" id="IPR029001">
    <property type="entry name" value="ITPase-like_fam"/>
</dbReference>